<dbReference type="PANTHER" id="PTHR35145:SF1">
    <property type="entry name" value="CYTOPLASMIC PROTEIN"/>
    <property type="match status" value="1"/>
</dbReference>
<reference evidence="2" key="1">
    <citation type="submission" date="2016-10" db="EMBL/GenBank/DDBJ databases">
        <authorList>
            <person name="Varghese N."/>
            <person name="Submissions S."/>
        </authorList>
    </citation>
    <scope>NUCLEOTIDE SEQUENCE [LARGE SCALE GENOMIC DNA]</scope>
    <source>
        <strain evidence="2">BL9</strain>
    </source>
</reference>
<evidence type="ECO:0000313" key="1">
    <source>
        <dbReference type="EMBL" id="SCY00007.1"/>
    </source>
</evidence>
<proteinExistence type="predicted"/>
<dbReference type="InterPro" id="IPR058532">
    <property type="entry name" value="YjbR/MT2646/Rv2570-like"/>
</dbReference>
<gene>
    <name evidence="1" type="ORF">SAMN05720606_10233</name>
</gene>
<dbReference type="Gene3D" id="3.90.1150.30">
    <property type="match status" value="1"/>
</dbReference>
<organism evidence="1 2">
    <name type="scientific">Paenibacillus polysaccharolyticus</name>
    <dbReference type="NCBI Taxonomy" id="582692"/>
    <lineage>
        <taxon>Bacteria</taxon>
        <taxon>Bacillati</taxon>
        <taxon>Bacillota</taxon>
        <taxon>Bacilli</taxon>
        <taxon>Bacillales</taxon>
        <taxon>Paenibacillaceae</taxon>
        <taxon>Paenibacillus</taxon>
    </lineage>
</organism>
<dbReference type="GO" id="GO:0003677">
    <property type="term" value="F:DNA binding"/>
    <property type="evidence" value="ECO:0007669"/>
    <property type="project" value="UniProtKB-KW"/>
</dbReference>
<protein>
    <submittedName>
        <fullName evidence="1">Predicted DNA-binding protein, MmcQ/YjbR family</fullName>
    </submittedName>
</protein>
<dbReference type="Pfam" id="PF04237">
    <property type="entry name" value="YjbR"/>
    <property type="match status" value="1"/>
</dbReference>
<name>A0A1G5CCD0_9BACL</name>
<keyword evidence="2" id="KW-1185">Reference proteome</keyword>
<dbReference type="Proteomes" id="UP000198538">
    <property type="component" value="Unassembled WGS sequence"/>
</dbReference>
<keyword evidence="1" id="KW-0238">DNA-binding</keyword>
<dbReference type="AlphaFoldDB" id="A0A1G5CCD0"/>
<accession>A0A1G5CCD0</accession>
<dbReference type="SUPFAM" id="SSF142906">
    <property type="entry name" value="YjbR-like"/>
    <property type="match status" value="1"/>
</dbReference>
<dbReference type="InterPro" id="IPR007351">
    <property type="entry name" value="YjbR"/>
</dbReference>
<sequence length="137" mass="15505">MCKASIKMEDKRVQFRGGNVVTNSIINYCLGKKGAVKEFPFGPEAAVIKVADKMFALLFEGNGENSRLNLKCDPIIAENLREQHEAVIPGYHMNKKHWNTVKLDGSLPNEDIYAMIDHSYDLIVQKLPKRIQETLSE</sequence>
<dbReference type="EMBL" id="FMVM01000002">
    <property type="protein sequence ID" value="SCY00007.1"/>
    <property type="molecule type" value="Genomic_DNA"/>
</dbReference>
<dbReference type="STRING" id="582692.SAMN05720606_10233"/>
<dbReference type="PANTHER" id="PTHR35145">
    <property type="entry name" value="CYTOPLASMIC PROTEIN-RELATED"/>
    <property type="match status" value="1"/>
</dbReference>
<evidence type="ECO:0000313" key="2">
    <source>
        <dbReference type="Proteomes" id="UP000198538"/>
    </source>
</evidence>
<dbReference type="InterPro" id="IPR038056">
    <property type="entry name" value="YjbR-like_sf"/>
</dbReference>